<comment type="cofactor">
    <cofactor evidence="1">
        <name>pyridoxal 5'-phosphate</name>
        <dbReference type="ChEBI" id="CHEBI:597326"/>
    </cofactor>
</comment>
<dbReference type="AlphaFoldDB" id="A0A832AN40"/>
<dbReference type="SUPFAM" id="SSF53756">
    <property type="entry name" value="UDP-Glycosyltransferase/glycogen phosphorylase"/>
    <property type="match status" value="1"/>
</dbReference>
<keyword evidence="6" id="KW-0663">Pyridoxal phosphate</keyword>
<dbReference type="PROSITE" id="PS00102">
    <property type="entry name" value="PHOSPHORYLASE"/>
    <property type="match status" value="1"/>
</dbReference>
<dbReference type="PANTHER" id="PTHR42655">
    <property type="entry name" value="GLYCOGEN PHOSPHORYLASE"/>
    <property type="match status" value="1"/>
</dbReference>
<comment type="similarity">
    <text evidence="2">Belongs to the glycogen phosphorylase family.</text>
</comment>
<dbReference type="PANTHER" id="PTHR42655:SF1">
    <property type="entry name" value="GLYCOGEN PHOSPHORYLASE"/>
    <property type="match status" value="1"/>
</dbReference>
<name>A0A832AN40_9CREN</name>
<sequence>MVIVSITPEIALEEINCYAGGLGVLEGDKFIEASKNGFEYLVLTLFHKKGYVDYYVTDDGNIIAKPQKQPIDLTKFMKAEEEFVIKIRGENVYTRPWTYTKGRAKVVFFEATCPLWLRQATERVYIEKDEESRIYKWTFLAKASAKYIKEFIGLDSVDVIDLNEAYASLLVYALPEYKNFRLIVHTPGPWGHPYISSQVLEEEFGIRIKHDSEMITRLALERVSKACAVSKKHYEVTKILFPEFVHKFSYVTNGVSIDRWRHPIIRGLVAGKGIENISSEELWRTHLEVKKELIEDLLKIYKPGLEIDETTPIVVWCRRIVRYKRPYFITWFIEDIGRDLDAVFVIGGKPHPDDRDGLHYAKKFLELSKKYDNIVFIHDYDISKAKLLLSGCDIHLFTPFPGWEACGTSYMKAALNGIPTLSSRDGGALELIVDGLNGWFFGSEINEFINIYSDTRVNDIDKVEYEEFREKLVDVLKSYGSIKYKEVALNALKSSERFSIKRVLSELYTPIKENNSSVSG</sequence>
<evidence type="ECO:0000256" key="7">
    <source>
        <dbReference type="ARBA" id="ARBA00023277"/>
    </source>
</evidence>
<dbReference type="GO" id="GO:0005975">
    <property type="term" value="P:carbohydrate metabolic process"/>
    <property type="evidence" value="ECO:0007669"/>
    <property type="project" value="InterPro"/>
</dbReference>
<dbReference type="Gene3D" id="3.40.50.2000">
    <property type="entry name" value="Glycogen Phosphorylase B"/>
    <property type="match status" value="2"/>
</dbReference>
<keyword evidence="7" id="KW-0119">Carbohydrate metabolism</keyword>
<evidence type="ECO:0000256" key="6">
    <source>
        <dbReference type="ARBA" id="ARBA00022898"/>
    </source>
</evidence>
<keyword evidence="4" id="KW-0328">Glycosyltransferase</keyword>
<evidence type="ECO:0000313" key="8">
    <source>
        <dbReference type="EMBL" id="HFQ78318.1"/>
    </source>
</evidence>
<evidence type="ECO:0000256" key="3">
    <source>
        <dbReference type="ARBA" id="ARBA00012591"/>
    </source>
</evidence>
<dbReference type="Pfam" id="PF00343">
    <property type="entry name" value="Phosphorylase"/>
    <property type="match status" value="1"/>
</dbReference>
<accession>A0A832AN40</accession>
<dbReference type="EMBL" id="DTAU01000030">
    <property type="protein sequence ID" value="HFQ78318.1"/>
    <property type="molecule type" value="Genomic_DNA"/>
</dbReference>
<dbReference type="EC" id="2.4.1.1" evidence="3"/>
<dbReference type="InterPro" id="IPR052182">
    <property type="entry name" value="Glycogen/Maltodextrin_Phosph"/>
</dbReference>
<proteinExistence type="inferred from homology"/>
<comment type="caution">
    <text evidence="8">The sequence shown here is derived from an EMBL/GenBank/DDBJ whole genome shotgun (WGS) entry which is preliminary data.</text>
</comment>
<dbReference type="InterPro" id="IPR000811">
    <property type="entry name" value="Glyco_trans_35"/>
</dbReference>
<dbReference type="InterPro" id="IPR035090">
    <property type="entry name" value="Pyridoxal_P_attach_site"/>
</dbReference>
<protein>
    <recommendedName>
        <fullName evidence="3">glycogen phosphorylase</fullName>
        <ecNumber evidence="3">2.4.1.1</ecNumber>
    </recommendedName>
</protein>
<evidence type="ECO:0000256" key="2">
    <source>
        <dbReference type="ARBA" id="ARBA00006047"/>
    </source>
</evidence>
<dbReference type="GO" id="GO:0008184">
    <property type="term" value="F:glycogen phosphorylase activity"/>
    <property type="evidence" value="ECO:0007669"/>
    <property type="project" value="InterPro"/>
</dbReference>
<evidence type="ECO:0000256" key="5">
    <source>
        <dbReference type="ARBA" id="ARBA00022679"/>
    </source>
</evidence>
<evidence type="ECO:0000256" key="4">
    <source>
        <dbReference type="ARBA" id="ARBA00022676"/>
    </source>
</evidence>
<organism evidence="8">
    <name type="scientific">Ignisphaera aggregans</name>
    <dbReference type="NCBI Taxonomy" id="334771"/>
    <lineage>
        <taxon>Archaea</taxon>
        <taxon>Thermoproteota</taxon>
        <taxon>Thermoprotei</taxon>
        <taxon>Desulfurococcales</taxon>
        <taxon>Desulfurococcaceae</taxon>
        <taxon>Ignisphaera</taxon>
    </lineage>
</organism>
<keyword evidence="5 8" id="KW-0808">Transferase</keyword>
<evidence type="ECO:0000256" key="1">
    <source>
        <dbReference type="ARBA" id="ARBA00001933"/>
    </source>
</evidence>
<reference evidence="8" key="1">
    <citation type="journal article" date="2020" name="mSystems">
        <title>Genome- and Community-Level Interaction Insights into Carbon Utilization and Element Cycling Functions of Hydrothermarchaeota in Hydrothermal Sediment.</title>
        <authorList>
            <person name="Zhou Z."/>
            <person name="Liu Y."/>
            <person name="Xu W."/>
            <person name="Pan J."/>
            <person name="Luo Z.H."/>
            <person name="Li M."/>
        </authorList>
    </citation>
    <scope>NUCLEOTIDE SEQUENCE</scope>
    <source>
        <strain evidence="8">SpSt-629</strain>
    </source>
</reference>
<gene>
    <name evidence="8" type="ORF">ENT99_01265</name>
</gene>